<evidence type="ECO:0000313" key="2">
    <source>
        <dbReference type="Proteomes" id="UP000824120"/>
    </source>
</evidence>
<comment type="caution">
    <text evidence="1">The sequence shown here is derived from an EMBL/GenBank/DDBJ whole genome shotgun (WGS) entry which is preliminary data.</text>
</comment>
<evidence type="ECO:0000313" key="1">
    <source>
        <dbReference type="EMBL" id="KAG5576407.1"/>
    </source>
</evidence>
<reference evidence="1 2" key="1">
    <citation type="submission" date="2020-09" db="EMBL/GenBank/DDBJ databases">
        <title>De no assembly of potato wild relative species, Solanum commersonii.</title>
        <authorList>
            <person name="Cho K."/>
        </authorList>
    </citation>
    <scope>NUCLEOTIDE SEQUENCE [LARGE SCALE GENOMIC DNA]</scope>
    <source>
        <strain evidence="1">LZ3.2</strain>
        <tissue evidence="1">Leaf</tissue>
    </source>
</reference>
<dbReference type="Proteomes" id="UP000824120">
    <property type="component" value="Chromosome 11"/>
</dbReference>
<protein>
    <submittedName>
        <fullName evidence="1">Uncharacterized protein</fullName>
    </submittedName>
</protein>
<proteinExistence type="predicted"/>
<gene>
    <name evidence="1" type="ORF">H5410_056541</name>
</gene>
<dbReference type="AlphaFoldDB" id="A0A9J5WMH2"/>
<name>A0A9J5WMH2_SOLCO</name>
<accession>A0A9J5WMH2</accession>
<keyword evidence="2" id="KW-1185">Reference proteome</keyword>
<dbReference type="EMBL" id="JACXVP010000011">
    <property type="protein sequence ID" value="KAG5576407.1"/>
    <property type="molecule type" value="Genomic_DNA"/>
</dbReference>
<sequence length="80" mass="9459">MDYITQKLVKWGISPICGSFDREFGRYPQNILAKMTLEIRITRRYMDYNTRKLAKWGVYLLRSFFDFENGSISPSDQPSP</sequence>
<organism evidence="1 2">
    <name type="scientific">Solanum commersonii</name>
    <name type="common">Commerson's wild potato</name>
    <name type="synonym">Commerson's nightshade</name>
    <dbReference type="NCBI Taxonomy" id="4109"/>
    <lineage>
        <taxon>Eukaryota</taxon>
        <taxon>Viridiplantae</taxon>
        <taxon>Streptophyta</taxon>
        <taxon>Embryophyta</taxon>
        <taxon>Tracheophyta</taxon>
        <taxon>Spermatophyta</taxon>
        <taxon>Magnoliopsida</taxon>
        <taxon>eudicotyledons</taxon>
        <taxon>Gunneridae</taxon>
        <taxon>Pentapetalae</taxon>
        <taxon>asterids</taxon>
        <taxon>lamiids</taxon>
        <taxon>Solanales</taxon>
        <taxon>Solanaceae</taxon>
        <taxon>Solanoideae</taxon>
        <taxon>Solaneae</taxon>
        <taxon>Solanum</taxon>
    </lineage>
</organism>